<evidence type="ECO:0000313" key="2">
    <source>
        <dbReference type="EMBL" id="EOD65990.1"/>
    </source>
</evidence>
<protein>
    <submittedName>
        <fullName evidence="2">Putative transcriptional regulator</fullName>
    </submittedName>
</protein>
<name>R1HR35_9PSEU</name>
<gene>
    <name evidence="2" type="ORF">H480_23817</name>
</gene>
<reference evidence="2 3" key="1">
    <citation type="submission" date="2013-02" db="EMBL/GenBank/DDBJ databases">
        <title>Draft genome sequence of Amycolatopsis vancoresmycina strain DSM 44592T.</title>
        <authorList>
            <person name="Kumar S."/>
            <person name="Kaur N."/>
            <person name="Kaur C."/>
            <person name="Raghava G.P.S."/>
            <person name="Mayilraj S."/>
        </authorList>
    </citation>
    <scope>NUCLEOTIDE SEQUENCE [LARGE SCALE GENOMIC DNA]</scope>
    <source>
        <strain evidence="2 3">DSM 44592</strain>
    </source>
</reference>
<feature type="region of interest" description="Disordered" evidence="1">
    <location>
        <begin position="449"/>
        <end position="500"/>
    </location>
</feature>
<comment type="caution">
    <text evidence="2">The sequence shown here is derived from an EMBL/GenBank/DDBJ whole genome shotgun (WGS) entry which is preliminary data.</text>
</comment>
<keyword evidence="3" id="KW-1185">Reference proteome</keyword>
<feature type="compositionally biased region" description="Basic residues" evidence="1">
    <location>
        <begin position="490"/>
        <end position="500"/>
    </location>
</feature>
<dbReference type="EMBL" id="AOUO01000353">
    <property type="protein sequence ID" value="EOD65990.1"/>
    <property type="molecule type" value="Genomic_DNA"/>
</dbReference>
<dbReference type="AlphaFoldDB" id="R1HR35"/>
<evidence type="ECO:0000313" key="3">
    <source>
        <dbReference type="Proteomes" id="UP000014139"/>
    </source>
</evidence>
<accession>R1HR35</accession>
<evidence type="ECO:0000256" key="1">
    <source>
        <dbReference type="SAM" id="MobiDB-lite"/>
    </source>
</evidence>
<sequence>MRHRVALAHRHGLVLERVEVDRDAVRRADLVLAAVAAADRLGVVEVDVPVLAQGGRDLLRLRGQVGVARQRQHRDLERRQPRVELQHHADVGAALGVRHLFLDVGVHQERHHRPADTGRRLDDERPVPLARGLVEERQVLARVVRVRRQVEVGAVRDALELAPLLTGVEREPVLDVDGALRVVRELFLRVLVVAQVVGLDAEVRVPLRALVDPVLVPALVLARLDEELHLHLLELARPEDEVARRDLVAEGLADLADAERRLLPRRRLDVGEVHEDALRGLRAEVVQALFGLHRAEVGLQHHVEVPRRGVLAARAAVRARHLGQVVLAGLLAGARRELLGELVGAEALVARQALDQRVGEHVDVPGRDPDLPRQDHRGVEADDVVTALDDGLPPLALDVVLELDPERPVVPRRAGAAVDLSAGEDETTALAQADDLLNGVRGHSTLRKACGDGSGLERPGYRPGPTAFRAGEPTAATPATPSRRGCPRSPRCRRRTRRRR</sequence>
<dbReference type="Proteomes" id="UP000014139">
    <property type="component" value="Unassembled WGS sequence"/>
</dbReference>
<proteinExistence type="predicted"/>
<feature type="compositionally biased region" description="Low complexity" evidence="1">
    <location>
        <begin position="473"/>
        <end position="489"/>
    </location>
</feature>
<organism evidence="2 3">
    <name type="scientific">Amycolatopsis vancoresmycina DSM 44592</name>
    <dbReference type="NCBI Taxonomy" id="1292037"/>
    <lineage>
        <taxon>Bacteria</taxon>
        <taxon>Bacillati</taxon>
        <taxon>Actinomycetota</taxon>
        <taxon>Actinomycetes</taxon>
        <taxon>Pseudonocardiales</taxon>
        <taxon>Pseudonocardiaceae</taxon>
        <taxon>Amycolatopsis</taxon>
    </lineage>
</organism>